<dbReference type="SUPFAM" id="SSF56112">
    <property type="entry name" value="Protein kinase-like (PK-like)"/>
    <property type="match status" value="1"/>
</dbReference>
<dbReference type="Pfam" id="PF01636">
    <property type="entry name" value="APH"/>
    <property type="match status" value="1"/>
</dbReference>
<organism evidence="2">
    <name type="scientific">Paraconexibacter sp. AEG42_29</name>
    <dbReference type="NCBI Taxonomy" id="2997339"/>
    <lineage>
        <taxon>Bacteria</taxon>
        <taxon>Bacillati</taxon>
        <taxon>Actinomycetota</taxon>
        <taxon>Thermoleophilia</taxon>
        <taxon>Solirubrobacterales</taxon>
        <taxon>Paraconexibacteraceae</taxon>
        <taxon>Paraconexibacter</taxon>
    </lineage>
</organism>
<evidence type="ECO:0000313" key="2">
    <source>
        <dbReference type="EMBL" id="XAY08440.1"/>
    </source>
</evidence>
<proteinExistence type="predicted"/>
<dbReference type="Gene3D" id="1.10.510.10">
    <property type="entry name" value="Transferase(Phosphotransferase) domain 1"/>
    <property type="match status" value="1"/>
</dbReference>
<dbReference type="InterPro" id="IPR011009">
    <property type="entry name" value="Kinase-like_dom_sf"/>
</dbReference>
<reference evidence="2" key="1">
    <citation type="submission" date="2022-12" db="EMBL/GenBank/DDBJ databases">
        <title>Paraconexibacter alkalitolerans sp. nov. and Baekduia alba sp. nov., isolated from soil and emended description of the genera Paraconexibacter (Chun et al., 2020) and Baekduia (An et al., 2020).</title>
        <authorList>
            <person name="Vieira S."/>
            <person name="Huber K.J."/>
            <person name="Geppert A."/>
            <person name="Wolf J."/>
            <person name="Neumann-Schaal M."/>
            <person name="Muesken M."/>
            <person name="Overmann J."/>
        </authorList>
    </citation>
    <scope>NUCLEOTIDE SEQUENCE</scope>
    <source>
        <strain evidence="2">AEG42_29</strain>
    </source>
</reference>
<dbReference type="RefSeq" id="WP_354699620.1">
    <property type="nucleotide sequence ID" value="NZ_CP114014.1"/>
</dbReference>
<accession>A0AAU7B3D5</accession>
<name>A0AAU7B3D5_9ACTN</name>
<feature type="domain" description="Aminoglycoside phosphotransferase" evidence="1">
    <location>
        <begin position="60"/>
        <end position="244"/>
    </location>
</feature>
<dbReference type="EMBL" id="CP114014">
    <property type="protein sequence ID" value="XAY08440.1"/>
    <property type="molecule type" value="Genomic_DNA"/>
</dbReference>
<evidence type="ECO:0000259" key="1">
    <source>
        <dbReference type="Pfam" id="PF01636"/>
    </source>
</evidence>
<sequence>MRQQAVTAALAVAARAGIRSTAPSVLHDGSNTLVHLQPAPVVARVATTTGTVRPGGGWLARELTVAGSLAATGAPVVPPTDLLPPGPHEEDGLAISFWRYVPTVAAPVDLAPAGRALRLCHDLLAARGPAVPADGPIEEACRLAVRLCARRPRIFTPDEATVLGFWAARVPADLAATPLPRHTVHGDAHPGNVLHTARGPLWNDWEDCFHGPPGWDLACSQANARVFGHAPAEAASLLAGYGRVALDPVHLDLLVDARVLQAAVWGTILSDRRGQRRSPAVTAALAWLRARRG</sequence>
<gene>
    <name evidence="2" type="ORF">DSM112329_05341</name>
</gene>
<dbReference type="KEGG" id="parq:DSM112329_05341"/>
<protein>
    <recommendedName>
        <fullName evidence="1">Aminoglycoside phosphotransferase domain-containing protein</fullName>
    </recommendedName>
</protein>
<dbReference type="AlphaFoldDB" id="A0AAU7B3D5"/>
<dbReference type="InterPro" id="IPR002575">
    <property type="entry name" value="Aminoglycoside_PTrfase"/>
</dbReference>